<dbReference type="OrthoDB" id="3231000at2759"/>
<keyword evidence="8" id="KW-1185">Reference proteome</keyword>
<dbReference type="Pfam" id="PF13374">
    <property type="entry name" value="TPR_10"/>
    <property type="match status" value="1"/>
</dbReference>
<name>C7YVC4_FUSV7</name>
<feature type="transmembrane region" description="Helical" evidence="6">
    <location>
        <begin position="648"/>
        <end position="667"/>
    </location>
</feature>
<protein>
    <submittedName>
        <fullName evidence="7">Uncharacterized protein</fullName>
    </submittedName>
</protein>
<dbReference type="Proteomes" id="UP000005206">
    <property type="component" value="Chromosome 9"/>
</dbReference>
<organism evidence="7 8">
    <name type="scientific">Fusarium vanettenii (strain ATCC MYA-4622 / CBS 123669 / FGSC 9596 / NRRL 45880 / 77-13-4)</name>
    <name type="common">Fusarium solani subsp. pisi</name>
    <dbReference type="NCBI Taxonomy" id="660122"/>
    <lineage>
        <taxon>Eukaryota</taxon>
        <taxon>Fungi</taxon>
        <taxon>Dikarya</taxon>
        <taxon>Ascomycota</taxon>
        <taxon>Pezizomycotina</taxon>
        <taxon>Sordariomycetes</taxon>
        <taxon>Hypocreomycetidae</taxon>
        <taxon>Hypocreales</taxon>
        <taxon>Nectriaceae</taxon>
        <taxon>Fusarium</taxon>
        <taxon>Fusarium solani species complex</taxon>
        <taxon>Fusarium vanettenii</taxon>
    </lineage>
</organism>
<dbReference type="GeneID" id="9674701"/>
<evidence type="ECO:0000256" key="4">
    <source>
        <dbReference type="ARBA" id="ARBA00023136"/>
    </source>
</evidence>
<dbReference type="SUPFAM" id="SSF48452">
    <property type="entry name" value="TPR-like"/>
    <property type="match status" value="1"/>
</dbReference>
<sequence>MLGWPKPNFGFMYWLKGDLAAAKTTLVEVLRTGKILYGLCNLLESLGRFDESLDFHLRCLEQYKKVLGMNHHRVGDSRPYLASELARTTFKRSKLHRLMGENKDADEVLDKAYSIRKRLSPGDTIPSEKFTEDPALDGITKPVDTHAQGNKALAQSERSLLFLSTRLTSDQTSSTMSLAPAAPRLRGSQAKATKKKQNPQPDRLRPEEYANAVLGYSKLSTGAGQNHISLAQYLHDRPATVRLDLRPNSEEFVTLYLLGIEQIARQSSSQSSRHHSPSGGDPPENCIIFLRGFMTAQWINNIGARYLIDPEFFCRHLDFSPVDDNASAFSIPSLPSSCVHLIELPVFTIGKRTGSTSQLRVDRIDQLRREGVISLSSHYHEISKLSSSQMQLGDSMVRNFYVFDETYFAIEQRISICLQRARGQKSFTLLVWLDAGTDFPNLTTIPWSVRMPESYYLPVIRHKPNLALKCHLFAGQPSDRMGISGDKIQSLSNLSHDYGRSLRPKIKAKDAFYNLNEIFNFAASSQVQFLNLIDAKLDSYISRPADQEYESLPDLKYTKEMLYRHLQKTKQVLESIRNTRLSTWPKDGSDSSKADIAAKSVEQDYEHILERTISLHIRTTEAITVLMSSMSISESQRAIGQAQRVGKLTFLAFIFVPLSFTTSFFGMNVTQIEDTNLGIWSWFVMSAPIVGLVFTLYFVDVAFLWDKHVRARRGLS</sequence>
<feature type="transmembrane region" description="Helical" evidence="6">
    <location>
        <begin position="679"/>
        <end position="705"/>
    </location>
</feature>
<dbReference type="HOGENOM" id="CLU_023638_1_0_1"/>
<evidence type="ECO:0000256" key="1">
    <source>
        <dbReference type="ARBA" id="ARBA00004141"/>
    </source>
</evidence>
<accession>C7YVC4</accession>
<dbReference type="VEuPathDB" id="FungiDB:NECHADRAFT_85226"/>
<dbReference type="OMA" id="WWFFVLC"/>
<evidence type="ECO:0000256" key="6">
    <source>
        <dbReference type="SAM" id="Phobius"/>
    </source>
</evidence>
<dbReference type="GO" id="GO:0046873">
    <property type="term" value="F:metal ion transmembrane transporter activity"/>
    <property type="evidence" value="ECO:0007669"/>
    <property type="project" value="InterPro"/>
</dbReference>
<evidence type="ECO:0000313" key="8">
    <source>
        <dbReference type="Proteomes" id="UP000005206"/>
    </source>
</evidence>
<dbReference type="Gene3D" id="1.20.58.340">
    <property type="entry name" value="Magnesium transport protein CorA, transmembrane region"/>
    <property type="match status" value="1"/>
</dbReference>
<comment type="subcellular location">
    <subcellularLocation>
        <location evidence="1">Membrane</location>
        <topology evidence="1">Multi-pass membrane protein</topology>
    </subcellularLocation>
</comment>
<keyword evidence="4 6" id="KW-0472">Membrane</keyword>
<evidence type="ECO:0000313" key="7">
    <source>
        <dbReference type="EMBL" id="EEU44958.1"/>
    </source>
</evidence>
<proteinExistence type="predicted"/>
<dbReference type="KEGG" id="nhe:NECHADRAFT_85226"/>
<evidence type="ECO:0000256" key="2">
    <source>
        <dbReference type="ARBA" id="ARBA00022692"/>
    </source>
</evidence>
<dbReference type="SUPFAM" id="SSF144083">
    <property type="entry name" value="Magnesium transport protein CorA, transmembrane region"/>
    <property type="match status" value="1"/>
</dbReference>
<keyword evidence="3 6" id="KW-1133">Transmembrane helix</keyword>
<dbReference type="InterPro" id="IPR045863">
    <property type="entry name" value="CorA_TM1_TM2"/>
</dbReference>
<keyword evidence="2 6" id="KW-0812">Transmembrane</keyword>
<dbReference type="InterPro" id="IPR002523">
    <property type="entry name" value="MgTranspt_CorA/ZnTranspt_ZntB"/>
</dbReference>
<feature type="region of interest" description="Disordered" evidence="5">
    <location>
        <begin position="172"/>
        <end position="206"/>
    </location>
</feature>
<dbReference type="RefSeq" id="XP_003050671.1">
    <property type="nucleotide sequence ID" value="XM_003050625.1"/>
</dbReference>
<gene>
    <name evidence="7" type="ORF">NECHADRAFT_85226</name>
</gene>
<evidence type="ECO:0000256" key="5">
    <source>
        <dbReference type="SAM" id="MobiDB-lite"/>
    </source>
</evidence>
<dbReference type="Pfam" id="PF01544">
    <property type="entry name" value="CorA"/>
    <property type="match status" value="1"/>
</dbReference>
<dbReference type="InterPro" id="IPR011990">
    <property type="entry name" value="TPR-like_helical_dom_sf"/>
</dbReference>
<reference evidence="7 8" key="1">
    <citation type="journal article" date="2009" name="PLoS Genet.">
        <title>The genome of Nectria haematococca: contribution of supernumerary chromosomes to gene expansion.</title>
        <authorList>
            <person name="Coleman J.J."/>
            <person name="Rounsley S.D."/>
            <person name="Rodriguez-Carres M."/>
            <person name="Kuo A."/>
            <person name="Wasmann C.C."/>
            <person name="Grimwood J."/>
            <person name="Schmutz J."/>
            <person name="Taga M."/>
            <person name="White G.J."/>
            <person name="Zhou S."/>
            <person name="Schwartz D.C."/>
            <person name="Freitag M."/>
            <person name="Ma L.J."/>
            <person name="Danchin E.G."/>
            <person name="Henrissat B."/>
            <person name="Coutinho P.M."/>
            <person name="Nelson D.R."/>
            <person name="Straney D."/>
            <person name="Napoli C.A."/>
            <person name="Barker B.M."/>
            <person name="Gribskov M."/>
            <person name="Rep M."/>
            <person name="Kroken S."/>
            <person name="Molnar I."/>
            <person name="Rensing C."/>
            <person name="Kennell J.C."/>
            <person name="Zamora J."/>
            <person name="Farman M.L."/>
            <person name="Selker E.U."/>
            <person name="Salamov A."/>
            <person name="Shapiro H."/>
            <person name="Pangilinan J."/>
            <person name="Lindquist E."/>
            <person name="Lamers C."/>
            <person name="Grigoriev I.V."/>
            <person name="Geiser D.M."/>
            <person name="Covert S.F."/>
            <person name="Temporini E."/>
            <person name="Vanetten H.D."/>
        </authorList>
    </citation>
    <scope>NUCLEOTIDE SEQUENCE [LARGE SCALE GENOMIC DNA]</scope>
    <source>
        <strain evidence="8">ATCC MYA-4622 / CBS 123669 / FGSC 9596 / NRRL 45880 / 77-13-4</strain>
    </source>
</reference>
<dbReference type="GO" id="GO:0016020">
    <property type="term" value="C:membrane"/>
    <property type="evidence" value="ECO:0007669"/>
    <property type="project" value="UniProtKB-SubCell"/>
</dbReference>
<evidence type="ECO:0000256" key="3">
    <source>
        <dbReference type="ARBA" id="ARBA00022989"/>
    </source>
</evidence>
<dbReference type="EMBL" id="GG698900">
    <property type="protein sequence ID" value="EEU44958.1"/>
    <property type="molecule type" value="Genomic_DNA"/>
</dbReference>
<dbReference type="AlphaFoldDB" id="C7YVC4"/>
<dbReference type="InParanoid" id="C7YVC4"/>
<dbReference type="eggNOG" id="ENOG502SJAG">
    <property type="taxonomic scope" value="Eukaryota"/>
</dbReference>
<dbReference type="Gene3D" id="1.25.40.10">
    <property type="entry name" value="Tetratricopeptide repeat domain"/>
    <property type="match status" value="1"/>
</dbReference>